<sequence length="320" mass="34855">MTALLIRAVDFTGSVFIDVQATAKEANLGLGLEQSDCYAHFTEKIDIRSQPLQIRYDSLSYPSQRSPRDSICELSPSLLPFVYLATQFQQFKFTTTKPHPKTRNSPILHPKSALMSGNDEKTAAATTANALTISRPSNARQNSHQSIEILSTIEDVDSTHSMSPTVVAHSEKSLEREASPFSPFYNPAPTRYSLEAQKSESRQNINVINSAYDTDVEALTPQSTKNVGLLKSKSGNPECAVWPGQNAMKMKKKAMRRERNKHNVCGCMAGLDKRTKIWIKVVIAVVVIGTAIGVGVGVSKAVGGGIWKSSDNSNAPIAST</sequence>
<protein>
    <submittedName>
        <fullName evidence="2">Uncharacterized protein</fullName>
    </submittedName>
</protein>
<dbReference type="EMBL" id="VNKQ01000002">
    <property type="protein sequence ID" value="KAG0652678.1"/>
    <property type="molecule type" value="Genomic_DNA"/>
</dbReference>
<proteinExistence type="predicted"/>
<evidence type="ECO:0000313" key="2">
    <source>
        <dbReference type="EMBL" id="KAG0652678.1"/>
    </source>
</evidence>
<feature type="transmembrane region" description="Helical" evidence="1">
    <location>
        <begin position="277"/>
        <end position="298"/>
    </location>
</feature>
<accession>A0A9P7B0D9</accession>
<keyword evidence="3" id="KW-1185">Reference proteome</keyword>
<comment type="caution">
    <text evidence="2">The sequence shown here is derived from an EMBL/GenBank/DDBJ whole genome shotgun (WGS) entry which is preliminary data.</text>
</comment>
<keyword evidence="1" id="KW-1133">Transmembrane helix</keyword>
<dbReference type="Proteomes" id="UP000785200">
    <property type="component" value="Unassembled WGS sequence"/>
</dbReference>
<keyword evidence="1" id="KW-0812">Transmembrane</keyword>
<evidence type="ECO:0000313" key="3">
    <source>
        <dbReference type="Proteomes" id="UP000785200"/>
    </source>
</evidence>
<gene>
    <name evidence="2" type="ORF">D0Z07_0718</name>
</gene>
<reference evidence="2" key="1">
    <citation type="submission" date="2019-07" db="EMBL/GenBank/DDBJ databases">
        <title>Hyphodiscus hymeniophilus genome sequencing and assembly.</title>
        <authorList>
            <person name="Kramer G."/>
            <person name="Nodwell J."/>
        </authorList>
    </citation>
    <scope>NUCLEOTIDE SEQUENCE</scope>
    <source>
        <strain evidence="2">ATCC 34498</strain>
    </source>
</reference>
<dbReference type="AlphaFoldDB" id="A0A9P7B0D9"/>
<evidence type="ECO:0000256" key="1">
    <source>
        <dbReference type="SAM" id="Phobius"/>
    </source>
</evidence>
<name>A0A9P7B0D9_9HELO</name>
<organism evidence="2 3">
    <name type="scientific">Hyphodiscus hymeniophilus</name>
    <dbReference type="NCBI Taxonomy" id="353542"/>
    <lineage>
        <taxon>Eukaryota</taxon>
        <taxon>Fungi</taxon>
        <taxon>Dikarya</taxon>
        <taxon>Ascomycota</taxon>
        <taxon>Pezizomycotina</taxon>
        <taxon>Leotiomycetes</taxon>
        <taxon>Helotiales</taxon>
        <taxon>Hyphodiscaceae</taxon>
        <taxon>Hyphodiscus</taxon>
    </lineage>
</organism>
<keyword evidence="1" id="KW-0472">Membrane</keyword>
<dbReference type="OrthoDB" id="5387214at2759"/>